<protein>
    <submittedName>
        <fullName evidence="1">Uncharacterized protein</fullName>
    </submittedName>
</protein>
<keyword evidence="2" id="KW-1185">Reference proteome</keyword>
<accession>A0A8H6I0Q5</accession>
<proteinExistence type="predicted"/>
<dbReference type="OrthoDB" id="3038673at2759"/>
<comment type="caution">
    <text evidence="1">The sequence shown here is derived from an EMBL/GenBank/DDBJ whole genome shotgun (WGS) entry which is preliminary data.</text>
</comment>
<sequence length="720" mass="81056">MLFGCSWVGLKKYPIVPLPESSVLLTSMLRSLLGAFRKPPHESEGEIVAALLKTNGLPSDEQRAALLLSLQELEEKVQTLLSGNKQGVIIPQPAGDLRSQYLEEAIRRHRLCLSCVRRVPEEIWGHILTLALEDGDRRLPSSISIVRGLSSISRAIRSAALRECILWTALPAITLLPNRSRIAHQTDIFKKFLQRSGTLPISWSLAFGSKIWGSDHTSGITSLLQLLADHCHRWEDVRLEIPFSAVEQLAPIKGKLPVLSTLRLYVHRKETPGENIRCLPAQIDYFLEAPALHTVTWKDVSSQPFVVNLPWSQLVDVTVISRDRTPYHSLIALQTPTLRKLRYEIVSTVFDAEPPPHLSPRAPFTLPNVDTMCLKASTMSGTFVPVDIDSLILPSLTDLEIEGWLDITASLYDRVESLVARSGCHLNRLALGADGDDIFSHWQIQLICFPLITSLCSAITHLDLVDVREDIFPLLLLDPASATPVLPKLRILVLRFRFAYVDAEISRAFWEVAESRTNLLTQARLGSTDNGDRFQVLEEVRFVFETSDLMQGDVQESVDAPAGPPYDGDDMELMTLAKKARQCLKRAFRSDGAPLRTIASLKLQLELDTVLKKLEKLNLENRQSYPLTLKSVPALLRSISSLPSGSIPGDQVFRFRRRASRICEKWRPHLLRDYQGDRFPFRWSYPKPGEAVLKWHPPSRSDHFDKDEIWKEVGTGPLSY</sequence>
<evidence type="ECO:0000313" key="1">
    <source>
        <dbReference type="EMBL" id="KAF6756595.1"/>
    </source>
</evidence>
<name>A0A8H6I0Q5_9AGAR</name>
<evidence type="ECO:0000313" key="2">
    <source>
        <dbReference type="Proteomes" id="UP000521943"/>
    </source>
</evidence>
<gene>
    <name evidence="1" type="ORF">DFP72DRAFT_272373</name>
</gene>
<reference evidence="1 2" key="1">
    <citation type="submission" date="2020-07" db="EMBL/GenBank/DDBJ databases">
        <title>Comparative genomics of pyrophilous fungi reveals a link between fire events and developmental genes.</title>
        <authorList>
            <consortium name="DOE Joint Genome Institute"/>
            <person name="Steindorff A.S."/>
            <person name="Carver A."/>
            <person name="Calhoun S."/>
            <person name="Stillman K."/>
            <person name="Liu H."/>
            <person name="Lipzen A."/>
            <person name="Pangilinan J."/>
            <person name="Labutti K."/>
            <person name="Bruns T.D."/>
            <person name="Grigoriev I.V."/>
        </authorList>
    </citation>
    <scope>NUCLEOTIDE SEQUENCE [LARGE SCALE GENOMIC DNA]</scope>
    <source>
        <strain evidence="1 2">CBS 144469</strain>
    </source>
</reference>
<organism evidence="1 2">
    <name type="scientific">Ephemerocybe angulata</name>
    <dbReference type="NCBI Taxonomy" id="980116"/>
    <lineage>
        <taxon>Eukaryota</taxon>
        <taxon>Fungi</taxon>
        <taxon>Dikarya</taxon>
        <taxon>Basidiomycota</taxon>
        <taxon>Agaricomycotina</taxon>
        <taxon>Agaricomycetes</taxon>
        <taxon>Agaricomycetidae</taxon>
        <taxon>Agaricales</taxon>
        <taxon>Agaricineae</taxon>
        <taxon>Psathyrellaceae</taxon>
        <taxon>Ephemerocybe</taxon>
    </lineage>
</organism>
<dbReference type="Proteomes" id="UP000521943">
    <property type="component" value="Unassembled WGS sequence"/>
</dbReference>
<dbReference type="EMBL" id="JACGCI010000025">
    <property type="protein sequence ID" value="KAF6756595.1"/>
    <property type="molecule type" value="Genomic_DNA"/>
</dbReference>
<dbReference type="AlphaFoldDB" id="A0A8H6I0Q5"/>